<dbReference type="PANTHER" id="PTHR35007">
    <property type="entry name" value="INTEGRAL MEMBRANE PROTEIN-RELATED"/>
    <property type="match status" value="1"/>
</dbReference>
<organism evidence="8 9">
    <name type="scientific">Aestuariispira insulae</name>
    <dbReference type="NCBI Taxonomy" id="1461337"/>
    <lineage>
        <taxon>Bacteria</taxon>
        <taxon>Pseudomonadati</taxon>
        <taxon>Pseudomonadota</taxon>
        <taxon>Alphaproteobacteria</taxon>
        <taxon>Rhodospirillales</taxon>
        <taxon>Kiloniellaceae</taxon>
        <taxon>Aestuariispira</taxon>
    </lineage>
</organism>
<dbReference type="InterPro" id="IPR018076">
    <property type="entry name" value="T2SS_GspF_dom"/>
</dbReference>
<sequence length="320" mass="35407">MNFGEFNDVDWLTFLAGFSVLAVYGALWFVLAERNQGMKRDKALRAYVLNQQGQLVKSKRRQSLKTNTRSFIRVIIEKLNLMKSHHADAIAQRLVLAGLRSKDSLVIYLFCKLVMPIVLGMIAGFVLFVIKPVEFGMMGKVFVAMLAVFIGSKLPDIVVKQLVKKRQLGVMLGVPDALDLMVICAEAGLGLAASLKRVSAEMAAASPEIADEFSLTAAELGFLPERRTALENLARRTDMQQIRSVVNTLLQSEKYGTPLADSLRILADEYRDERMLKAEEKAAKLPATLTVPMVLFILPSLFIVLLAPAIFQTLDSVSGM</sequence>
<evidence type="ECO:0000313" key="9">
    <source>
        <dbReference type="Proteomes" id="UP000256845"/>
    </source>
</evidence>
<evidence type="ECO:0000256" key="4">
    <source>
        <dbReference type="ARBA" id="ARBA00022989"/>
    </source>
</evidence>
<feature type="transmembrane region" description="Helical" evidence="6">
    <location>
        <begin position="12"/>
        <end position="32"/>
    </location>
</feature>
<evidence type="ECO:0000256" key="1">
    <source>
        <dbReference type="ARBA" id="ARBA00004651"/>
    </source>
</evidence>
<keyword evidence="2" id="KW-1003">Cell membrane</keyword>
<feature type="domain" description="Type II secretion system protein GspF" evidence="7">
    <location>
        <begin position="178"/>
        <end position="306"/>
    </location>
</feature>
<keyword evidence="3 6" id="KW-0812">Transmembrane</keyword>
<dbReference type="RefSeq" id="WP_115936652.1">
    <property type="nucleotide sequence ID" value="NZ_QRDW01000004.1"/>
</dbReference>
<evidence type="ECO:0000313" key="8">
    <source>
        <dbReference type="EMBL" id="RED50856.1"/>
    </source>
</evidence>
<evidence type="ECO:0000256" key="5">
    <source>
        <dbReference type="ARBA" id="ARBA00023136"/>
    </source>
</evidence>
<keyword evidence="4 6" id="KW-1133">Transmembrane helix</keyword>
<evidence type="ECO:0000256" key="6">
    <source>
        <dbReference type="SAM" id="Phobius"/>
    </source>
</evidence>
<gene>
    <name evidence="8" type="ORF">DFP90_104128</name>
</gene>
<dbReference type="AlphaFoldDB" id="A0A3D9HPM7"/>
<feature type="transmembrane region" description="Helical" evidence="6">
    <location>
        <begin position="142"/>
        <end position="159"/>
    </location>
</feature>
<proteinExistence type="predicted"/>
<comment type="caution">
    <text evidence="8">The sequence shown here is derived from an EMBL/GenBank/DDBJ whole genome shotgun (WGS) entry which is preliminary data.</text>
</comment>
<dbReference type="GO" id="GO:0005886">
    <property type="term" value="C:plasma membrane"/>
    <property type="evidence" value="ECO:0007669"/>
    <property type="project" value="UniProtKB-SubCell"/>
</dbReference>
<comment type="subcellular location">
    <subcellularLocation>
        <location evidence="1">Cell membrane</location>
        <topology evidence="1">Multi-pass membrane protein</topology>
    </subcellularLocation>
</comment>
<dbReference type="Proteomes" id="UP000256845">
    <property type="component" value="Unassembled WGS sequence"/>
</dbReference>
<evidence type="ECO:0000256" key="3">
    <source>
        <dbReference type="ARBA" id="ARBA00022692"/>
    </source>
</evidence>
<reference evidence="8 9" key="1">
    <citation type="submission" date="2018-07" db="EMBL/GenBank/DDBJ databases">
        <title>Genomic Encyclopedia of Type Strains, Phase III (KMG-III): the genomes of soil and plant-associated and newly described type strains.</title>
        <authorList>
            <person name="Whitman W."/>
        </authorList>
    </citation>
    <scope>NUCLEOTIDE SEQUENCE [LARGE SCALE GENOMIC DNA]</scope>
    <source>
        <strain evidence="8 9">CECT 8488</strain>
    </source>
</reference>
<keyword evidence="9" id="KW-1185">Reference proteome</keyword>
<evidence type="ECO:0000259" key="7">
    <source>
        <dbReference type="Pfam" id="PF00482"/>
    </source>
</evidence>
<dbReference type="Pfam" id="PF00482">
    <property type="entry name" value="T2SSF"/>
    <property type="match status" value="1"/>
</dbReference>
<name>A0A3D9HPM7_9PROT</name>
<protein>
    <submittedName>
        <fullName evidence="8">Tight adherence protein C</fullName>
    </submittedName>
</protein>
<evidence type="ECO:0000256" key="2">
    <source>
        <dbReference type="ARBA" id="ARBA00022475"/>
    </source>
</evidence>
<feature type="transmembrane region" description="Helical" evidence="6">
    <location>
        <begin position="105"/>
        <end position="130"/>
    </location>
</feature>
<dbReference type="PANTHER" id="PTHR35007:SF2">
    <property type="entry name" value="PILUS ASSEMBLE PROTEIN"/>
    <property type="match status" value="1"/>
</dbReference>
<dbReference type="EMBL" id="QRDW01000004">
    <property type="protein sequence ID" value="RED50856.1"/>
    <property type="molecule type" value="Genomic_DNA"/>
</dbReference>
<accession>A0A3D9HPM7</accession>
<keyword evidence="5 6" id="KW-0472">Membrane</keyword>
<feature type="transmembrane region" description="Helical" evidence="6">
    <location>
        <begin position="285"/>
        <end position="311"/>
    </location>
</feature>
<dbReference type="OrthoDB" id="9810662at2"/>